<dbReference type="InterPro" id="IPR038078">
    <property type="entry name" value="PhoU-like_sf"/>
</dbReference>
<comment type="subcellular location">
    <subcellularLocation>
        <location evidence="1 8">Cytoplasm</location>
    </subcellularLocation>
</comment>
<reference evidence="11 12" key="1">
    <citation type="submission" date="2018-03" db="EMBL/GenBank/DDBJ databases">
        <title>Rhodobacter veldkampii.</title>
        <authorList>
            <person name="Meyer T.E."/>
            <person name="Miller S."/>
            <person name="Lodha T."/>
            <person name="Gandham S."/>
            <person name="Chintalapati S."/>
            <person name="Chintalapati V.R."/>
        </authorList>
    </citation>
    <scope>NUCLEOTIDE SEQUENCE [LARGE SCALE GENOMIC DNA]</scope>
    <source>
        <strain evidence="11 12">DSM 11550</strain>
    </source>
</reference>
<keyword evidence="4 8" id="KW-0813">Transport</keyword>
<dbReference type="PIRSF" id="PIRSF003107">
    <property type="entry name" value="PhoU"/>
    <property type="match status" value="1"/>
</dbReference>
<dbReference type="Proteomes" id="UP000241899">
    <property type="component" value="Unassembled WGS sequence"/>
</dbReference>
<evidence type="ECO:0000256" key="6">
    <source>
        <dbReference type="ARBA" id="ARBA00022592"/>
    </source>
</evidence>
<dbReference type="PANTHER" id="PTHR42930">
    <property type="entry name" value="PHOSPHATE-SPECIFIC TRANSPORT SYSTEM ACCESSORY PROTEIN PHOU"/>
    <property type="match status" value="1"/>
</dbReference>
<dbReference type="EMBL" id="PZKF01000036">
    <property type="protein sequence ID" value="PTE16285.1"/>
    <property type="molecule type" value="Genomic_DNA"/>
</dbReference>
<dbReference type="GO" id="GO:0045936">
    <property type="term" value="P:negative regulation of phosphate metabolic process"/>
    <property type="evidence" value="ECO:0007669"/>
    <property type="project" value="InterPro"/>
</dbReference>
<keyword evidence="6 8" id="KW-0592">Phosphate transport</keyword>
<gene>
    <name evidence="11" type="primary">phoU</name>
    <name evidence="11" type="ORF">C5F46_13105</name>
</gene>
<dbReference type="GO" id="GO:0006817">
    <property type="term" value="P:phosphate ion transport"/>
    <property type="evidence" value="ECO:0007669"/>
    <property type="project" value="UniProtKB-KW"/>
</dbReference>
<dbReference type="Pfam" id="PF01895">
    <property type="entry name" value="PhoU"/>
    <property type="match status" value="2"/>
</dbReference>
<dbReference type="SUPFAM" id="SSF109755">
    <property type="entry name" value="PhoU-like"/>
    <property type="match status" value="1"/>
</dbReference>
<evidence type="ECO:0000256" key="2">
    <source>
        <dbReference type="ARBA" id="ARBA00008107"/>
    </source>
</evidence>
<evidence type="ECO:0000256" key="4">
    <source>
        <dbReference type="ARBA" id="ARBA00022448"/>
    </source>
</evidence>
<dbReference type="FunFam" id="1.20.58.220:FF:000004">
    <property type="entry name" value="Phosphate-specific transport system accessory protein PhoU"/>
    <property type="match status" value="1"/>
</dbReference>
<dbReference type="NCBIfam" id="TIGR02135">
    <property type="entry name" value="phoU_full"/>
    <property type="match status" value="1"/>
</dbReference>
<proteinExistence type="inferred from homology"/>
<evidence type="ECO:0000256" key="8">
    <source>
        <dbReference type="PIRNR" id="PIRNR003107"/>
    </source>
</evidence>
<evidence type="ECO:0000259" key="10">
    <source>
        <dbReference type="Pfam" id="PF01895"/>
    </source>
</evidence>
<evidence type="ECO:0000313" key="12">
    <source>
        <dbReference type="Proteomes" id="UP000241899"/>
    </source>
</evidence>
<dbReference type="InterPro" id="IPR028366">
    <property type="entry name" value="PhoU"/>
</dbReference>
<comment type="subunit">
    <text evidence="3 8">Homodimer.</text>
</comment>
<evidence type="ECO:0000256" key="7">
    <source>
        <dbReference type="ARBA" id="ARBA00056181"/>
    </source>
</evidence>
<evidence type="ECO:0000256" key="3">
    <source>
        <dbReference type="ARBA" id="ARBA00011738"/>
    </source>
</evidence>
<evidence type="ECO:0000256" key="1">
    <source>
        <dbReference type="ARBA" id="ARBA00004496"/>
    </source>
</evidence>
<dbReference type="RefSeq" id="WP_107325794.1">
    <property type="nucleotide sequence ID" value="NZ_NHSP01000071.1"/>
</dbReference>
<organism evidence="11 12">
    <name type="scientific">Phaeovulum veldkampii DSM 11550</name>
    <dbReference type="NCBI Taxonomy" id="1185920"/>
    <lineage>
        <taxon>Bacteria</taxon>
        <taxon>Pseudomonadati</taxon>
        <taxon>Pseudomonadota</taxon>
        <taxon>Alphaproteobacteria</taxon>
        <taxon>Rhodobacterales</taxon>
        <taxon>Paracoccaceae</taxon>
        <taxon>Phaeovulum</taxon>
    </lineage>
</organism>
<name>A0A2T4JEE1_9RHOB</name>
<dbReference type="Gene3D" id="1.20.58.220">
    <property type="entry name" value="Phosphate transport system protein phou homolog 2, domain 2"/>
    <property type="match status" value="1"/>
</dbReference>
<dbReference type="GO" id="GO:0005737">
    <property type="term" value="C:cytoplasm"/>
    <property type="evidence" value="ECO:0007669"/>
    <property type="project" value="UniProtKB-SubCell"/>
</dbReference>
<feature type="domain" description="PhoU" evidence="10">
    <location>
        <begin position="22"/>
        <end position="108"/>
    </location>
</feature>
<accession>A0A2T4JEE1</accession>
<dbReference type="PANTHER" id="PTHR42930:SF3">
    <property type="entry name" value="PHOSPHATE-SPECIFIC TRANSPORT SYSTEM ACCESSORY PROTEIN PHOU"/>
    <property type="match status" value="1"/>
</dbReference>
<keyword evidence="12" id="KW-1185">Reference proteome</keyword>
<protein>
    <recommendedName>
        <fullName evidence="8">Phosphate-specific transport system accessory protein PhoU</fullName>
    </recommendedName>
</protein>
<feature type="compositionally biased region" description="Basic and acidic residues" evidence="9">
    <location>
        <begin position="218"/>
        <end position="228"/>
    </location>
</feature>
<dbReference type="AlphaFoldDB" id="A0A2T4JEE1"/>
<comment type="function">
    <text evidence="7 8">Plays a role in the regulation of phosphate uptake.</text>
</comment>
<keyword evidence="5 8" id="KW-0963">Cytoplasm</keyword>
<dbReference type="OrthoDB" id="9814256at2"/>
<comment type="caution">
    <text evidence="11">The sequence shown here is derived from an EMBL/GenBank/DDBJ whole genome shotgun (WGS) entry which is preliminary data.</text>
</comment>
<dbReference type="GO" id="GO:0030643">
    <property type="term" value="P:intracellular phosphate ion homeostasis"/>
    <property type="evidence" value="ECO:0007669"/>
    <property type="project" value="InterPro"/>
</dbReference>
<feature type="region of interest" description="Disordered" evidence="9">
    <location>
        <begin position="218"/>
        <end position="238"/>
    </location>
</feature>
<evidence type="ECO:0000256" key="9">
    <source>
        <dbReference type="SAM" id="MobiDB-lite"/>
    </source>
</evidence>
<sequence>MTSEHILSAFDRDLNAVQAHVVRLGGLVETAIHDAAHALETRDAALCDQVRARDSAIDALEEQINEEAARLIALRAPAASDMRTVMTVVKIAASLERMGDYAKNIAKRARILADVPPIDDAGGTIRRMSDFVEQMLRDVLDAYIRRDADLALEVRHRDAEVDEIYNTLFRTLLTHMVEDPHKITACMHLHFVAKNIERMGDHVTTIAEQVVYQVRGVMPDDERPKGDDTAVTPIDQAL</sequence>
<feature type="domain" description="PhoU" evidence="10">
    <location>
        <begin position="125"/>
        <end position="210"/>
    </location>
</feature>
<dbReference type="InterPro" id="IPR026022">
    <property type="entry name" value="PhoU_dom"/>
</dbReference>
<evidence type="ECO:0000256" key="5">
    <source>
        <dbReference type="ARBA" id="ARBA00022490"/>
    </source>
</evidence>
<evidence type="ECO:0000313" key="11">
    <source>
        <dbReference type="EMBL" id="PTE16285.1"/>
    </source>
</evidence>
<comment type="similarity">
    <text evidence="2 8">Belongs to the PhoU family.</text>
</comment>